<keyword evidence="2" id="KW-0378">Hydrolase</keyword>
<dbReference type="PANTHER" id="PTHR43343:SF3">
    <property type="entry name" value="PROTEASE DO-LIKE 8, CHLOROPLASTIC"/>
    <property type="match status" value="1"/>
</dbReference>
<dbReference type="SUPFAM" id="SSF50494">
    <property type="entry name" value="Trypsin-like serine proteases"/>
    <property type="match status" value="1"/>
</dbReference>
<reference evidence="4" key="1">
    <citation type="journal article" date="2020" name="mSystems">
        <title>Genome- and Community-Level Interaction Insights into Carbon Utilization and Element Cycling Functions of Hydrothermarchaeota in Hydrothermal Sediment.</title>
        <authorList>
            <person name="Zhou Z."/>
            <person name="Liu Y."/>
            <person name="Xu W."/>
            <person name="Pan J."/>
            <person name="Luo Z.H."/>
            <person name="Li M."/>
        </authorList>
    </citation>
    <scope>NUCLEOTIDE SEQUENCE [LARGE SCALE GENOMIC DNA]</scope>
    <source>
        <strain evidence="4">SpSt-855</strain>
    </source>
</reference>
<comment type="caution">
    <text evidence="4">The sequence shown here is derived from an EMBL/GenBank/DDBJ whole genome shotgun (WGS) entry which is preliminary data.</text>
</comment>
<dbReference type="Pfam" id="PF13365">
    <property type="entry name" value="Trypsin_2"/>
    <property type="match status" value="1"/>
</dbReference>
<evidence type="ECO:0000259" key="3">
    <source>
        <dbReference type="SMART" id="SM00228"/>
    </source>
</evidence>
<organism evidence="4">
    <name type="scientific">Acidobacterium capsulatum</name>
    <dbReference type="NCBI Taxonomy" id="33075"/>
    <lineage>
        <taxon>Bacteria</taxon>
        <taxon>Pseudomonadati</taxon>
        <taxon>Acidobacteriota</taxon>
        <taxon>Terriglobia</taxon>
        <taxon>Terriglobales</taxon>
        <taxon>Acidobacteriaceae</taxon>
        <taxon>Acidobacterium</taxon>
    </lineage>
</organism>
<dbReference type="InterPro" id="IPR036034">
    <property type="entry name" value="PDZ_sf"/>
</dbReference>
<dbReference type="GO" id="GO:0004252">
    <property type="term" value="F:serine-type endopeptidase activity"/>
    <property type="evidence" value="ECO:0007669"/>
    <property type="project" value="InterPro"/>
</dbReference>
<sequence length="386" mass="41060">MNLRRIALVLLLVGGFWFVLSHLGTDGGFGVFANPANQQLELTEVSTQPKYLPQEQNNIAVYKRAMPSVVNITSTSVGLDFFYGLVPQQGQGSGFILDKAGHILTNYHVIAGAQNIEVQTWDKHRYKAVVIGRDRTHDLALLQIHAPNLHPAVLADSRNLQVGQIVYAIGNPFGLSGTMTSGIISAIRSVRGPVGAPIENAIQTDAAINPGNSGGPLLNSQGEVIGINSLIATNPNDQVPVEQSAGIGFAIPIDTAKAVLKDFQKYGHPMRPSLGVVTLPIGPYLAQQMNLGAQYGVLIEQVIPGGPAARAGLHGGTQTAYLGNQQIEIGGDLIIAMDGQQVTSQQDISDIMNSHQPGDVITVTVLRDGRRMVFHVKLGVAGEQEV</sequence>
<gene>
    <name evidence="4" type="ORF">ENW50_01880</name>
</gene>
<proteinExistence type="predicted"/>
<evidence type="ECO:0000313" key="4">
    <source>
        <dbReference type="EMBL" id="HGY93429.1"/>
    </source>
</evidence>
<keyword evidence="1 4" id="KW-0645">Protease</keyword>
<dbReference type="AlphaFoldDB" id="A0A7V4XQN3"/>
<dbReference type="InterPro" id="IPR001478">
    <property type="entry name" value="PDZ"/>
</dbReference>
<dbReference type="PANTHER" id="PTHR43343">
    <property type="entry name" value="PEPTIDASE S12"/>
    <property type="match status" value="1"/>
</dbReference>
<feature type="domain" description="PDZ" evidence="3">
    <location>
        <begin position="272"/>
        <end position="369"/>
    </location>
</feature>
<dbReference type="SUPFAM" id="SSF50156">
    <property type="entry name" value="PDZ domain-like"/>
    <property type="match status" value="1"/>
</dbReference>
<protein>
    <submittedName>
        <fullName evidence="4">Trypsin-like serine protease</fullName>
    </submittedName>
</protein>
<evidence type="ECO:0000256" key="1">
    <source>
        <dbReference type="ARBA" id="ARBA00022670"/>
    </source>
</evidence>
<dbReference type="Gene3D" id="2.40.10.120">
    <property type="match status" value="1"/>
</dbReference>
<dbReference type="Pfam" id="PF13180">
    <property type="entry name" value="PDZ_2"/>
    <property type="match status" value="1"/>
</dbReference>
<name>A0A7V4XQN3_9BACT</name>
<dbReference type="SMART" id="SM00228">
    <property type="entry name" value="PDZ"/>
    <property type="match status" value="1"/>
</dbReference>
<dbReference type="PRINTS" id="PR00834">
    <property type="entry name" value="PROTEASES2C"/>
</dbReference>
<dbReference type="InterPro" id="IPR009003">
    <property type="entry name" value="Peptidase_S1_PA"/>
</dbReference>
<dbReference type="GO" id="GO:0006508">
    <property type="term" value="P:proteolysis"/>
    <property type="evidence" value="ECO:0007669"/>
    <property type="project" value="UniProtKB-KW"/>
</dbReference>
<dbReference type="Gene3D" id="2.30.42.10">
    <property type="match status" value="1"/>
</dbReference>
<accession>A0A7V4XQN3</accession>
<dbReference type="EMBL" id="DTKL01000015">
    <property type="protein sequence ID" value="HGY93429.1"/>
    <property type="molecule type" value="Genomic_DNA"/>
</dbReference>
<dbReference type="InterPro" id="IPR001940">
    <property type="entry name" value="Peptidase_S1C"/>
</dbReference>
<evidence type="ECO:0000256" key="2">
    <source>
        <dbReference type="ARBA" id="ARBA00022801"/>
    </source>
</evidence>
<dbReference type="InterPro" id="IPR051201">
    <property type="entry name" value="Chloro_Bact_Ser_Proteases"/>
</dbReference>